<keyword evidence="1" id="KW-0812">Transmembrane</keyword>
<dbReference type="SMART" id="SM00014">
    <property type="entry name" value="acidPPc"/>
    <property type="match status" value="1"/>
</dbReference>
<protein>
    <submittedName>
        <fullName evidence="3">Putative Phosphoesterase PA-phosphatase related protein</fullName>
    </submittedName>
</protein>
<feature type="transmembrane region" description="Helical" evidence="1">
    <location>
        <begin position="32"/>
        <end position="53"/>
    </location>
</feature>
<reference evidence="3" key="1">
    <citation type="submission" date="2017-02" db="EMBL/GenBank/DDBJ databases">
        <authorList>
            <person name="Regsiter A."/>
            <person name="William W."/>
        </authorList>
    </citation>
    <scope>NUCLEOTIDE SEQUENCE</scope>
    <source>
        <strain evidence="3">Bib</strain>
    </source>
</reference>
<organism evidence="3">
    <name type="scientific">uncultured spirochete</name>
    <dbReference type="NCBI Taxonomy" id="156406"/>
    <lineage>
        <taxon>Bacteria</taxon>
        <taxon>Pseudomonadati</taxon>
        <taxon>Spirochaetota</taxon>
        <taxon>Spirochaetia</taxon>
        <taxon>Spirochaetales</taxon>
        <taxon>environmental samples</taxon>
    </lineage>
</organism>
<dbReference type="SUPFAM" id="SSF48317">
    <property type="entry name" value="Acid phosphatase/Vanadium-dependent haloperoxidase"/>
    <property type="match status" value="1"/>
</dbReference>
<feature type="domain" description="Phosphatidic acid phosphatase type 2/haloperoxidase" evidence="2">
    <location>
        <begin position="56"/>
        <end position="166"/>
    </location>
</feature>
<feature type="transmembrane region" description="Helical" evidence="1">
    <location>
        <begin position="151"/>
        <end position="169"/>
    </location>
</feature>
<dbReference type="InterPro" id="IPR036938">
    <property type="entry name" value="PAP2/HPO_sf"/>
</dbReference>
<dbReference type="InterPro" id="IPR000326">
    <property type="entry name" value="PAP2/HPO"/>
</dbReference>
<dbReference type="PANTHER" id="PTHR14969">
    <property type="entry name" value="SPHINGOSINE-1-PHOSPHATE PHOSPHOHYDROLASE"/>
    <property type="match status" value="1"/>
</dbReference>
<proteinExistence type="predicted"/>
<dbReference type="AlphaFoldDB" id="A0A3P3XIX7"/>
<evidence type="ECO:0000313" key="3">
    <source>
        <dbReference type="EMBL" id="SLM13197.1"/>
    </source>
</evidence>
<evidence type="ECO:0000259" key="2">
    <source>
        <dbReference type="SMART" id="SM00014"/>
    </source>
</evidence>
<gene>
    <name evidence="3" type="ORF">SPIROBIBN47_280043</name>
</gene>
<dbReference type="Pfam" id="PF01569">
    <property type="entry name" value="PAP2"/>
    <property type="match status" value="1"/>
</dbReference>
<dbReference type="EMBL" id="FWDM01000021">
    <property type="protein sequence ID" value="SLM13197.1"/>
    <property type="molecule type" value="Genomic_DNA"/>
</dbReference>
<feature type="transmembrane region" description="Helical" evidence="1">
    <location>
        <begin position="235"/>
        <end position="256"/>
    </location>
</feature>
<accession>A0A3P3XIX7</accession>
<name>A0A3P3XIX7_9SPIR</name>
<keyword evidence="1" id="KW-1133">Transmembrane helix</keyword>
<sequence>MAFIESMHAAELQFIQQLQSFLGLGFRIPMQFVSFFASEAFVIAVVPVLYWCIHRKKGAEFGLLILGSAFINLWVKQLLAWPRPYEIIPSLALAKESTYGMPSGHSQLSVVFWAFIAEFLPAGLRVPAMIIMPLLIGFSRIYLGVHFPSDVVGGYIIGVAFFGLFKAFGLKVEPMLRDSGWRLRVILAAALSFIMNLLLPSDTMISGAFLGASIGFTFASRNVPIDQRDDVRHKLLRYLAGLATTGIIYLALKFASSPLASISGNNQEQLIRFIRYALVGGWVSYGAPFMFLKLGLAKRESS</sequence>
<dbReference type="Gene3D" id="1.20.144.10">
    <property type="entry name" value="Phosphatidic acid phosphatase type 2/haloperoxidase"/>
    <property type="match status" value="1"/>
</dbReference>
<keyword evidence="1" id="KW-0472">Membrane</keyword>
<feature type="transmembrane region" description="Helical" evidence="1">
    <location>
        <begin position="276"/>
        <end position="296"/>
    </location>
</feature>
<feature type="transmembrane region" description="Helical" evidence="1">
    <location>
        <begin position="60"/>
        <end position="79"/>
    </location>
</feature>
<evidence type="ECO:0000256" key="1">
    <source>
        <dbReference type="SAM" id="Phobius"/>
    </source>
</evidence>
<feature type="transmembrane region" description="Helical" evidence="1">
    <location>
        <begin position="126"/>
        <end position="145"/>
    </location>
</feature>
<dbReference type="PANTHER" id="PTHR14969:SF13">
    <property type="entry name" value="AT30094P"/>
    <property type="match status" value="1"/>
</dbReference>
<feature type="transmembrane region" description="Helical" evidence="1">
    <location>
        <begin position="205"/>
        <end position="223"/>
    </location>
</feature>